<feature type="region of interest" description="Disordered" evidence="1">
    <location>
        <begin position="1"/>
        <end position="29"/>
    </location>
</feature>
<organism evidence="2 3">
    <name type="scientific">Tetrapyrgos nigripes</name>
    <dbReference type="NCBI Taxonomy" id="182062"/>
    <lineage>
        <taxon>Eukaryota</taxon>
        <taxon>Fungi</taxon>
        <taxon>Dikarya</taxon>
        <taxon>Basidiomycota</taxon>
        <taxon>Agaricomycotina</taxon>
        <taxon>Agaricomycetes</taxon>
        <taxon>Agaricomycetidae</taxon>
        <taxon>Agaricales</taxon>
        <taxon>Marasmiineae</taxon>
        <taxon>Marasmiaceae</taxon>
        <taxon>Tetrapyrgos</taxon>
    </lineage>
</organism>
<dbReference type="Proteomes" id="UP000559256">
    <property type="component" value="Unassembled WGS sequence"/>
</dbReference>
<dbReference type="OrthoDB" id="346839at2759"/>
<evidence type="ECO:0000313" key="3">
    <source>
        <dbReference type="Proteomes" id="UP000559256"/>
    </source>
</evidence>
<name>A0A8H5GQ84_9AGAR</name>
<gene>
    <name evidence="2" type="ORF">D9758_003116</name>
</gene>
<sequence>MQIEYPAWRPSSSLTSPHNSHHASHLASQQGSKILLSQLPFDENQKAWRSYVFRGHVYYGKFVDGRRPIKIEIMTPSSSSSRICTSYSSSYSSSFTPLNVTPNPNSTLTTSQSTCWRYKKDPSV</sequence>
<evidence type="ECO:0000313" key="2">
    <source>
        <dbReference type="EMBL" id="KAF5369029.1"/>
    </source>
</evidence>
<keyword evidence="3" id="KW-1185">Reference proteome</keyword>
<reference evidence="2 3" key="1">
    <citation type="journal article" date="2020" name="ISME J.">
        <title>Uncovering the hidden diversity of litter-decomposition mechanisms in mushroom-forming fungi.</title>
        <authorList>
            <person name="Floudas D."/>
            <person name="Bentzer J."/>
            <person name="Ahren D."/>
            <person name="Johansson T."/>
            <person name="Persson P."/>
            <person name="Tunlid A."/>
        </authorList>
    </citation>
    <scope>NUCLEOTIDE SEQUENCE [LARGE SCALE GENOMIC DNA]</scope>
    <source>
        <strain evidence="2 3">CBS 291.85</strain>
    </source>
</reference>
<evidence type="ECO:0000256" key="1">
    <source>
        <dbReference type="SAM" id="MobiDB-lite"/>
    </source>
</evidence>
<comment type="caution">
    <text evidence="2">The sequence shown here is derived from an EMBL/GenBank/DDBJ whole genome shotgun (WGS) entry which is preliminary data.</text>
</comment>
<protein>
    <submittedName>
        <fullName evidence="2">Uncharacterized protein</fullName>
    </submittedName>
</protein>
<dbReference type="AlphaFoldDB" id="A0A8H5GQ84"/>
<proteinExistence type="predicted"/>
<accession>A0A8H5GQ84</accession>
<dbReference type="EMBL" id="JAACJM010000014">
    <property type="protein sequence ID" value="KAF5369029.1"/>
    <property type="molecule type" value="Genomic_DNA"/>
</dbReference>